<organism evidence="4 5">
    <name type="scientific">Dreissena polymorpha</name>
    <name type="common">Zebra mussel</name>
    <name type="synonym">Mytilus polymorpha</name>
    <dbReference type="NCBI Taxonomy" id="45954"/>
    <lineage>
        <taxon>Eukaryota</taxon>
        <taxon>Metazoa</taxon>
        <taxon>Spiralia</taxon>
        <taxon>Lophotrochozoa</taxon>
        <taxon>Mollusca</taxon>
        <taxon>Bivalvia</taxon>
        <taxon>Autobranchia</taxon>
        <taxon>Heteroconchia</taxon>
        <taxon>Euheterodonta</taxon>
        <taxon>Imparidentia</taxon>
        <taxon>Neoheterodontei</taxon>
        <taxon>Myida</taxon>
        <taxon>Dreissenoidea</taxon>
        <taxon>Dreissenidae</taxon>
        <taxon>Dreissena</taxon>
    </lineage>
</organism>
<reference evidence="4" key="2">
    <citation type="submission" date="2020-11" db="EMBL/GenBank/DDBJ databases">
        <authorList>
            <person name="McCartney M.A."/>
            <person name="Auch B."/>
            <person name="Kono T."/>
            <person name="Mallez S."/>
            <person name="Becker A."/>
            <person name="Gohl D.M."/>
            <person name="Silverstein K.A.T."/>
            <person name="Koren S."/>
            <person name="Bechman K.B."/>
            <person name="Herman A."/>
            <person name="Abrahante J.E."/>
            <person name="Garbe J."/>
        </authorList>
    </citation>
    <scope>NUCLEOTIDE SEQUENCE</scope>
    <source>
        <strain evidence="4">Duluth1</strain>
        <tissue evidence="4">Whole animal</tissue>
    </source>
</reference>
<keyword evidence="5" id="KW-1185">Reference proteome</keyword>
<dbReference type="EMBL" id="JAIWYP010000055">
    <property type="protein sequence ID" value="KAH3690739.1"/>
    <property type="molecule type" value="Genomic_DNA"/>
</dbReference>
<reference evidence="4" key="1">
    <citation type="journal article" date="2019" name="bioRxiv">
        <title>The Genome of the Zebra Mussel, Dreissena polymorpha: A Resource for Invasive Species Research.</title>
        <authorList>
            <person name="McCartney M.A."/>
            <person name="Auch B."/>
            <person name="Kono T."/>
            <person name="Mallez S."/>
            <person name="Zhang Y."/>
            <person name="Obille A."/>
            <person name="Becker A."/>
            <person name="Abrahante J.E."/>
            <person name="Garbe J."/>
            <person name="Badalamenti J.P."/>
            <person name="Herman A."/>
            <person name="Mangelson H."/>
            <person name="Liachko I."/>
            <person name="Sullivan S."/>
            <person name="Sone E.D."/>
            <person name="Koren S."/>
            <person name="Silverstein K.A.T."/>
            <person name="Beckman K.B."/>
            <person name="Gohl D.M."/>
        </authorList>
    </citation>
    <scope>NUCLEOTIDE SEQUENCE</scope>
    <source>
        <strain evidence="4">Duluth1</strain>
        <tissue evidence="4">Whole animal</tissue>
    </source>
</reference>
<accession>A0A9D3XYK5</accession>
<name>A0A9D3XYK5_DREPO</name>
<dbReference type="Gene3D" id="3.10.250.10">
    <property type="entry name" value="SRCR-like domain"/>
    <property type="match status" value="1"/>
</dbReference>
<dbReference type="PROSITE" id="PS50287">
    <property type="entry name" value="SRCR_2"/>
    <property type="match status" value="1"/>
</dbReference>
<comment type="caution">
    <text evidence="2">Lacks conserved residue(s) required for the propagation of feature annotation.</text>
</comment>
<evidence type="ECO:0000256" key="1">
    <source>
        <dbReference type="ARBA" id="ARBA00023157"/>
    </source>
</evidence>
<evidence type="ECO:0000313" key="4">
    <source>
        <dbReference type="EMBL" id="KAH3690739.1"/>
    </source>
</evidence>
<dbReference type="PANTHER" id="PTHR48071:SF18">
    <property type="entry name" value="DELETED IN MALIGNANT BRAIN TUMORS 1 PROTEIN-RELATED"/>
    <property type="match status" value="1"/>
</dbReference>
<dbReference type="InterPro" id="IPR036772">
    <property type="entry name" value="SRCR-like_dom_sf"/>
</dbReference>
<feature type="domain" description="SRCR" evidence="3">
    <location>
        <begin position="8"/>
        <end position="58"/>
    </location>
</feature>
<dbReference type="PANTHER" id="PTHR48071">
    <property type="entry name" value="SRCR DOMAIN-CONTAINING PROTEIN"/>
    <property type="match status" value="1"/>
</dbReference>
<dbReference type="GO" id="GO:0016020">
    <property type="term" value="C:membrane"/>
    <property type="evidence" value="ECO:0007669"/>
    <property type="project" value="InterPro"/>
</dbReference>
<evidence type="ECO:0000256" key="2">
    <source>
        <dbReference type="PROSITE-ProRule" id="PRU00196"/>
    </source>
</evidence>
<evidence type="ECO:0000313" key="5">
    <source>
        <dbReference type="Proteomes" id="UP000828390"/>
    </source>
</evidence>
<gene>
    <name evidence="4" type="ORF">DPMN_192974</name>
</gene>
<dbReference type="SUPFAM" id="SSF56487">
    <property type="entry name" value="SRCR-like"/>
    <property type="match status" value="1"/>
</dbReference>
<comment type="caution">
    <text evidence="4">The sequence shown here is derived from an EMBL/GenBank/DDBJ whole genome shotgun (WGS) entry which is preliminary data.</text>
</comment>
<keyword evidence="1" id="KW-1015">Disulfide bond</keyword>
<dbReference type="AlphaFoldDB" id="A0A9D3XYK5"/>
<sequence>MLNLCTCVSRGGGVARWAGRVEIWHAGEWGTVFDDNWDDANAVVVCRHLGSGRVCGDL</sequence>
<dbReference type="InterPro" id="IPR001190">
    <property type="entry name" value="SRCR"/>
</dbReference>
<dbReference type="Pfam" id="PF00530">
    <property type="entry name" value="SRCR"/>
    <property type="match status" value="1"/>
</dbReference>
<proteinExistence type="predicted"/>
<dbReference type="Proteomes" id="UP000828390">
    <property type="component" value="Unassembled WGS sequence"/>
</dbReference>
<evidence type="ECO:0000259" key="3">
    <source>
        <dbReference type="PROSITE" id="PS50287"/>
    </source>
</evidence>
<dbReference type="PRINTS" id="PR00258">
    <property type="entry name" value="SPERACTRCPTR"/>
</dbReference>
<protein>
    <recommendedName>
        <fullName evidence="3">SRCR domain-containing protein</fullName>
    </recommendedName>
</protein>